<evidence type="ECO:0000256" key="1">
    <source>
        <dbReference type="ARBA" id="ARBA00004141"/>
    </source>
</evidence>
<feature type="transmembrane region" description="Helical" evidence="6">
    <location>
        <begin position="230"/>
        <end position="255"/>
    </location>
</feature>
<keyword evidence="3 6" id="KW-0812">Transmembrane</keyword>
<dbReference type="RefSeq" id="WP_052176530.1">
    <property type="nucleotide sequence ID" value="NZ_FNNA01000001.1"/>
</dbReference>
<dbReference type="GO" id="GO:0016020">
    <property type="term" value="C:membrane"/>
    <property type="evidence" value="ECO:0007669"/>
    <property type="project" value="UniProtKB-SubCell"/>
</dbReference>
<keyword evidence="8" id="KW-1185">Reference proteome</keyword>
<dbReference type="OrthoDB" id="9799225at2"/>
<dbReference type="PANTHER" id="PTHR21716">
    <property type="entry name" value="TRANSMEMBRANE PROTEIN"/>
    <property type="match status" value="1"/>
</dbReference>
<feature type="transmembrane region" description="Helical" evidence="6">
    <location>
        <begin position="67"/>
        <end position="88"/>
    </location>
</feature>
<proteinExistence type="inferred from homology"/>
<evidence type="ECO:0000313" key="7">
    <source>
        <dbReference type="EMBL" id="SDW12755.1"/>
    </source>
</evidence>
<dbReference type="Pfam" id="PF01594">
    <property type="entry name" value="AI-2E_transport"/>
    <property type="match status" value="1"/>
</dbReference>
<protein>
    <submittedName>
        <fullName evidence="7">Predicted PurR-regulated permease PerM</fullName>
    </submittedName>
</protein>
<evidence type="ECO:0000313" key="8">
    <source>
        <dbReference type="Proteomes" id="UP000182944"/>
    </source>
</evidence>
<dbReference type="AlphaFoldDB" id="A0A1H2R085"/>
<feature type="transmembrane region" description="Helical" evidence="6">
    <location>
        <begin position="35"/>
        <end position="55"/>
    </location>
</feature>
<dbReference type="Proteomes" id="UP000182944">
    <property type="component" value="Unassembled WGS sequence"/>
</dbReference>
<feature type="transmembrane region" description="Helical" evidence="6">
    <location>
        <begin position="203"/>
        <end position="224"/>
    </location>
</feature>
<evidence type="ECO:0000256" key="3">
    <source>
        <dbReference type="ARBA" id="ARBA00022692"/>
    </source>
</evidence>
<comment type="similarity">
    <text evidence="2">Belongs to the autoinducer-2 exporter (AI-2E) (TC 2.A.86) family.</text>
</comment>
<dbReference type="EMBL" id="FNNA01000001">
    <property type="protein sequence ID" value="SDW12755.1"/>
    <property type="molecule type" value="Genomic_DNA"/>
</dbReference>
<gene>
    <name evidence="7" type="ORF">SAMN05444276_101182</name>
</gene>
<dbReference type="PANTHER" id="PTHR21716:SF64">
    <property type="entry name" value="AI-2 TRANSPORT PROTEIN TQSA"/>
    <property type="match status" value="1"/>
</dbReference>
<organism evidence="7 8">
    <name type="scientific">Paracoccus sanguinis</name>
    <dbReference type="NCBI Taxonomy" id="1545044"/>
    <lineage>
        <taxon>Bacteria</taxon>
        <taxon>Pseudomonadati</taxon>
        <taxon>Pseudomonadota</taxon>
        <taxon>Alphaproteobacteria</taxon>
        <taxon>Rhodobacterales</taxon>
        <taxon>Paracoccaceae</taxon>
        <taxon>Paracoccus</taxon>
    </lineage>
</organism>
<keyword evidence="4 6" id="KW-1133">Transmembrane helix</keyword>
<evidence type="ECO:0000256" key="6">
    <source>
        <dbReference type="SAM" id="Phobius"/>
    </source>
</evidence>
<evidence type="ECO:0000256" key="4">
    <source>
        <dbReference type="ARBA" id="ARBA00022989"/>
    </source>
</evidence>
<sequence>MLERRDPLRGLLGVVLGALLVALTGWFLVIGKAVVLPIIIAVISVYVLTAASHALARLPCGAALPEWLRRVVVLMAFLVAVITLAAVMTSTADQVRVRLPEYQRTVAALLTRVFDSVGADRPDWQALWDRLVARISFARLAGTVLASISAAAGMVFMVVVYAIFLMAERDAFGHKIAVALPAEHRDRAEAIIRATNTAIRDYLAIKTLVNAILATISFVVMWAFGVDFALFWAILIGLLNYIPYVGSMLGVAFPVVLSMAQFGALSTTLGIAALLTAAQVWVGNALEPRLIGRTVNMSPFVVMVALALWSSLWGIAGAILAIPLTSIIAIIMANFRSTRPFAVLLAKDVSVFEDHPAAARPGPHRLDARPRAD</sequence>
<feature type="transmembrane region" description="Helical" evidence="6">
    <location>
        <begin position="262"/>
        <end position="282"/>
    </location>
</feature>
<comment type="subcellular location">
    <subcellularLocation>
        <location evidence="1">Membrane</location>
        <topology evidence="1">Multi-pass membrane protein</topology>
    </subcellularLocation>
</comment>
<dbReference type="STRING" id="1545044.SAMN05444276_101182"/>
<feature type="transmembrane region" description="Helical" evidence="6">
    <location>
        <begin position="12"/>
        <end position="29"/>
    </location>
</feature>
<keyword evidence="5 6" id="KW-0472">Membrane</keyword>
<name>A0A1H2R085_9RHOB</name>
<feature type="transmembrane region" description="Helical" evidence="6">
    <location>
        <begin position="302"/>
        <end position="331"/>
    </location>
</feature>
<accession>A0A1H2R085</accession>
<reference evidence="8" key="1">
    <citation type="submission" date="2016-10" db="EMBL/GenBank/DDBJ databases">
        <authorList>
            <person name="Varghese N."/>
            <person name="Submissions S."/>
        </authorList>
    </citation>
    <scope>NUCLEOTIDE SEQUENCE [LARGE SCALE GENOMIC DNA]</scope>
    <source>
        <strain evidence="8">DSM 29303</strain>
    </source>
</reference>
<feature type="transmembrane region" description="Helical" evidence="6">
    <location>
        <begin position="144"/>
        <end position="167"/>
    </location>
</feature>
<dbReference type="InterPro" id="IPR002549">
    <property type="entry name" value="AI-2E-like"/>
</dbReference>
<dbReference type="GO" id="GO:0055085">
    <property type="term" value="P:transmembrane transport"/>
    <property type="evidence" value="ECO:0007669"/>
    <property type="project" value="TreeGrafter"/>
</dbReference>
<evidence type="ECO:0000256" key="5">
    <source>
        <dbReference type="ARBA" id="ARBA00023136"/>
    </source>
</evidence>
<evidence type="ECO:0000256" key="2">
    <source>
        <dbReference type="ARBA" id="ARBA00009773"/>
    </source>
</evidence>